<keyword evidence="3 6" id="KW-0285">Flavoprotein</keyword>
<keyword evidence="6" id="KW-1133">Transmembrane helix</keyword>
<dbReference type="EC" id="7.-.-.-" evidence="6"/>
<dbReference type="AlphaFoldDB" id="A0A6F8VD86"/>
<reference evidence="9" key="1">
    <citation type="submission" date="2020-03" db="EMBL/GenBank/DDBJ databases">
        <title>Complete genome sequence of sulfur-oxidizing bacterium skT11.</title>
        <authorList>
            <person name="Kanda M."/>
            <person name="Kojima H."/>
            <person name="Fukui M."/>
        </authorList>
    </citation>
    <scope>NUCLEOTIDE SEQUENCE [LARGE SCALE GENOMIC DNA]</scope>
    <source>
        <strain evidence="9">skT11</strain>
    </source>
</reference>
<dbReference type="Pfam" id="PF04205">
    <property type="entry name" value="FMN_bind"/>
    <property type="match status" value="1"/>
</dbReference>
<dbReference type="InterPro" id="IPR010209">
    <property type="entry name" value="Ion_transpt_RnfG/RsxG"/>
</dbReference>
<comment type="function">
    <text evidence="6">Part of a membrane-bound complex that couples electron transfer with translocation of ions across the membrane.</text>
</comment>
<dbReference type="Gene3D" id="3.90.1010.20">
    <property type="match status" value="1"/>
</dbReference>
<evidence type="ECO:0000256" key="5">
    <source>
        <dbReference type="ARBA" id="ARBA00022982"/>
    </source>
</evidence>
<evidence type="ECO:0000313" key="9">
    <source>
        <dbReference type="Proteomes" id="UP000502260"/>
    </source>
</evidence>
<name>A0A6F8VD86_9PROT</name>
<feature type="modified residue" description="FMN phosphoryl threonine" evidence="6">
    <location>
        <position position="180"/>
    </location>
</feature>
<keyword evidence="6" id="KW-0812">Transmembrane</keyword>
<dbReference type="NCBIfam" id="NF002519">
    <property type="entry name" value="PRK01908.1"/>
    <property type="match status" value="1"/>
</dbReference>
<evidence type="ECO:0000313" key="8">
    <source>
        <dbReference type="EMBL" id="BCB26922.1"/>
    </source>
</evidence>
<feature type="domain" description="FMN-binding" evidence="7">
    <location>
        <begin position="105"/>
        <end position="197"/>
    </location>
</feature>
<gene>
    <name evidence="6" type="primary">rnfG</name>
    <name evidence="8" type="ORF">SKTS_18080</name>
</gene>
<dbReference type="PIRSF" id="PIRSF006091">
    <property type="entry name" value="E_trnsport_RnfG"/>
    <property type="match status" value="1"/>
</dbReference>
<keyword evidence="2 6" id="KW-0597">Phosphoprotein</keyword>
<dbReference type="SMART" id="SM00900">
    <property type="entry name" value="FMN_bind"/>
    <property type="match status" value="1"/>
</dbReference>
<dbReference type="EMBL" id="AP022853">
    <property type="protein sequence ID" value="BCB26922.1"/>
    <property type="molecule type" value="Genomic_DNA"/>
</dbReference>
<dbReference type="GO" id="GO:0010181">
    <property type="term" value="F:FMN binding"/>
    <property type="evidence" value="ECO:0007669"/>
    <property type="project" value="InterPro"/>
</dbReference>
<keyword evidence="4 6" id="KW-0288">FMN</keyword>
<evidence type="ECO:0000256" key="2">
    <source>
        <dbReference type="ARBA" id="ARBA00022553"/>
    </source>
</evidence>
<evidence type="ECO:0000256" key="4">
    <source>
        <dbReference type="ARBA" id="ARBA00022643"/>
    </source>
</evidence>
<accession>A0A6F8VD86</accession>
<proteinExistence type="inferred from homology"/>
<dbReference type="PANTHER" id="PTHR36118:SF1">
    <property type="entry name" value="ION-TRANSLOCATING OXIDOREDUCTASE COMPLEX SUBUNIT G"/>
    <property type="match status" value="1"/>
</dbReference>
<keyword evidence="6" id="KW-0997">Cell inner membrane</keyword>
<keyword evidence="1 6" id="KW-0813">Transport</keyword>
<comment type="similarity">
    <text evidence="6">Belongs to the RnfG family.</text>
</comment>
<dbReference type="GO" id="GO:0005886">
    <property type="term" value="C:plasma membrane"/>
    <property type="evidence" value="ECO:0007669"/>
    <property type="project" value="UniProtKB-SubCell"/>
</dbReference>
<dbReference type="KEGG" id="slac:SKTS_18080"/>
<keyword evidence="6" id="KW-0472">Membrane</keyword>
<keyword evidence="6" id="KW-1278">Translocase</keyword>
<dbReference type="NCBIfam" id="TIGR01947">
    <property type="entry name" value="rnfG"/>
    <property type="match status" value="1"/>
</dbReference>
<dbReference type="PANTHER" id="PTHR36118">
    <property type="entry name" value="ION-TRANSLOCATING OXIDOREDUCTASE COMPLEX SUBUNIT G"/>
    <property type="match status" value="1"/>
</dbReference>
<comment type="cofactor">
    <cofactor evidence="6">
        <name>FMN</name>
        <dbReference type="ChEBI" id="CHEBI:58210"/>
    </cofactor>
</comment>
<dbReference type="HAMAP" id="MF_00479">
    <property type="entry name" value="RsxG_RnfG"/>
    <property type="match status" value="1"/>
</dbReference>
<dbReference type="GO" id="GO:0022900">
    <property type="term" value="P:electron transport chain"/>
    <property type="evidence" value="ECO:0007669"/>
    <property type="project" value="UniProtKB-UniRule"/>
</dbReference>
<dbReference type="Proteomes" id="UP000502260">
    <property type="component" value="Chromosome"/>
</dbReference>
<sequence>MSSDYVRHSTKLAMVLAAFALVGTSLLALTFDATKDIIAASEKKAKLALIAQILPPELYDNDIISDAVNLPPQPELGTAEATVTYRALKDGKPSAVVLEAVAPDGYAGKIKLLIAIKADGVISGVRVVSHKETPGLGDYIEIAKSNWIKGFDGTSLEKYQSKDWKVKKDGGQFDSVAGATITPRAVVKAVYKALGYFSANREKIFTLPKEQAK</sequence>
<evidence type="ECO:0000256" key="6">
    <source>
        <dbReference type="HAMAP-Rule" id="MF_00479"/>
    </source>
</evidence>
<comment type="subcellular location">
    <subcellularLocation>
        <location evidence="6">Cell inner membrane</location>
        <topology evidence="6">Single-pass membrane protein</topology>
    </subcellularLocation>
</comment>
<protein>
    <recommendedName>
        <fullName evidence="6">Ion-translocating oxidoreductase complex subunit G</fullName>
        <ecNumber evidence="6">7.-.-.-</ecNumber>
    </recommendedName>
    <alternativeName>
        <fullName evidence="6">Rnf electron transport complex subunit G</fullName>
    </alternativeName>
</protein>
<evidence type="ECO:0000259" key="7">
    <source>
        <dbReference type="SMART" id="SM00900"/>
    </source>
</evidence>
<dbReference type="RefSeq" id="WP_173063619.1">
    <property type="nucleotide sequence ID" value="NZ_AP022853.1"/>
</dbReference>
<dbReference type="InterPro" id="IPR007329">
    <property type="entry name" value="FMN-bd"/>
</dbReference>
<comment type="subunit">
    <text evidence="6">The complex is composed of six subunits: RnfA, RnfB, RnfC, RnfD, RnfE and RnfG.</text>
</comment>
<dbReference type="GO" id="GO:0009055">
    <property type="term" value="F:electron transfer activity"/>
    <property type="evidence" value="ECO:0007669"/>
    <property type="project" value="InterPro"/>
</dbReference>
<keyword evidence="5 6" id="KW-0249">Electron transport</keyword>
<organism evidence="8 9">
    <name type="scientific">Sulfurimicrobium lacus</name>
    <dbReference type="NCBI Taxonomy" id="2715678"/>
    <lineage>
        <taxon>Bacteria</taxon>
        <taxon>Pseudomonadati</taxon>
        <taxon>Pseudomonadota</taxon>
        <taxon>Betaproteobacteria</taxon>
        <taxon>Nitrosomonadales</taxon>
        <taxon>Sulfuricellaceae</taxon>
        <taxon>Sulfurimicrobium</taxon>
    </lineage>
</organism>
<keyword evidence="9" id="KW-1185">Reference proteome</keyword>
<keyword evidence="6" id="KW-1003">Cell membrane</keyword>
<evidence type="ECO:0000256" key="1">
    <source>
        <dbReference type="ARBA" id="ARBA00022448"/>
    </source>
</evidence>
<evidence type="ECO:0000256" key="3">
    <source>
        <dbReference type="ARBA" id="ARBA00022630"/>
    </source>
</evidence>